<dbReference type="InterPro" id="IPR007694">
    <property type="entry name" value="DNA_helicase_DnaB-like_C"/>
</dbReference>
<feature type="domain" description="AAA+ ATPase" evidence="1">
    <location>
        <begin position="196"/>
        <end position="427"/>
    </location>
</feature>
<protein>
    <submittedName>
        <fullName evidence="2">DnaB-like replicative helicase</fullName>
    </submittedName>
</protein>
<dbReference type="EMBL" id="BK015022">
    <property type="protein sequence ID" value="DAD87480.1"/>
    <property type="molecule type" value="Genomic_DNA"/>
</dbReference>
<evidence type="ECO:0000259" key="1">
    <source>
        <dbReference type="SMART" id="SM00382"/>
    </source>
</evidence>
<accession>A0A8S5MZ44</accession>
<proteinExistence type="predicted"/>
<keyword evidence="2" id="KW-0067">ATP-binding</keyword>
<organism evidence="2">
    <name type="scientific">Siphoviridae sp. ctAUQ2</name>
    <dbReference type="NCBI Taxonomy" id="2826182"/>
    <lineage>
        <taxon>Viruses</taxon>
        <taxon>Duplodnaviria</taxon>
        <taxon>Heunggongvirae</taxon>
        <taxon>Uroviricota</taxon>
        <taxon>Caudoviricetes</taxon>
    </lineage>
</organism>
<dbReference type="InterPro" id="IPR027417">
    <property type="entry name" value="P-loop_NTPase"/>
</dbReference>
<keyword evidence="2" id="KW-0547">Nucleotide-binding</keyword>
<keyword evidence="2" id="KW-0378">Hydrolase</keyword>
<dbReference type="Gene3D" id="3.40.50.300">
    <property type="entry name" value="P-loop containing nucleotide triphosphate hydrolases"/>
    <property type="match status" value="1"/>
</dbReference>
<dbReference type="GO" id="GO:0006260">
    <property type="term" value="P:DNA replication"/>
    <property type="evidence" value="ECO:0007669"/>
    <property type="project" value="InterPro"/>
</dbReference>
<dbReference type="GO" id="GO:0005524">
    <property type="term" value="F:ATP binding"/>
    <property type="evidence" value="ECO:0007669"/>
    <property type="project" value="InterPro"/>
</dbReference>
<name>A0A8S5MZ44_9CAUD</name>
<dbReference type="InterPro" id="IPR003593">
    <property type="entry name" value="AAA+_ATPase"/>
</dbReference>
<dbReference type="SUPFAM" id="SSF52540">
    <property type="entry name" value="P-loop containing nucleoside triphosphate hydrolases"/>
    <property type="match status" value="1"/>
</dbReference>
<dbReference type="SMART" id="SM00382">
    <property type="entry name" value="AAA"/>
    <property type="match status" value="1"/>
</dbReference>
<dbReference type="Pfam" id="PF03796">
    <property type="entry name" value="DnaB_C"/>
    <property type="match status" value="1"/>
</dbReference>
<evidence type="ECO:0000313" key="2">
    <source>
        <dbReference type="EMBL" id="DAD87480.1"/>
    </source>
</evidence>
<sequence>MAKAKNENVLTEDFLFELYFACFQYDYVCNLVCRYMQPSYLPGRDFQALQTYISKYFKEHKSAPTLNIISQIVSVNREVKALLDDIKDCAEGEEPDIILEQFEDYLRQVKFQKTYKEIGELYAKQDRDKAMELLQSFAEWQNEFSLQQNTFVDVIDTFESRFKRNREKHNQESKLQPITRFYIDGLDEMNGGRDLRGQLTCFLAPTGVGKSHAARWIGRCATQMDGLNVLHIQLEGSEDETTDAYSASLVSCSSYKYSTGTLRDKEFERMVEMVQSMSGSLKVKSFPKFANQVSTVDVKNIIAEYKKLYGCNPDIVIIDSMDLLTDSSGRKWTESGERHKRIAVANDLKDLASDENVWMVVTYQATIENREWLDDEKNVLTEYNCAEAKGLSRPMTHLITLNQSRNEAKENTMRLYVAKSRFFKKGDPIRIATDYDNELFYDRTRTMNLNKVA</sequence>
<keyword evidence="2" id="KW-0347">Helicase</keyword>
<dbReference type="GO" id="GO:0003678">
    <property type="term" value="F:DNA helicase activity"/>
    <property type="evidence" value="ECO:0007669"/>
    <property type="project" value="InterPro"/>
</dbReference>
<reference evidence="2" key="1">
    <citation type="journal article" date="2021" name="Proc. Natl. Acad. Sci. U.S.A.">
        <title>A Catalog of Tens of Thousands of Viruses from Human Metagenomes Reveals Hidden Associations with Chronic Diseases.</title>
        <authorList>
            <person name="Tisza M.J."/>
            <person name="Buck C.B."/>
        </authorList>
    </citation>
    <scope>NUCLEOTIDE SEQUENCE</scope>
    <source>
        <strain evidence="2">CtAUQ2</strain>
    </source>
</reference>